<protein>
    <recommendedName>
        <fullName evidence="5">MD-2-related lipid-recognition domain-containing protein</fullName>
    </recommendedName>
</protein>
<accession>A0AAV1KHE3</accession>
<dbReference type="PANTHER" id="PTHR11306">
    <property type="entry name" value="NIEMANN PICK TYPE C2 PROTEIN NPC2-RELATED"/>
    <property type="match status" value="1"/>
</dbReference>
<feature type="domain" description="MD-2-related lipid-recognition" evidence="5">
    <location>
        <begin position="23"/>
        <end position="149"/>
    </location>
</feature>
<dbReference type="GO" id="GO:0015918">
    <property type="term" value="P:sterol transport"/>
    <property type="evidence" value="ECO:0007669"/>
    <property type="project" value="InterPro"/>
</dbReference>
<evidence type="ECO:0000259" key="5">
    <source>
        <dbReference type="SMART" id="SM00737"/>
    </source>
</evidence>
<proteinExistence type="inferred from homology"/>
<keyword evidence="7" id="KW-1185">Reference proteome</keyword>
<dbReference type="SMART" id="SM00737">
    <property type="entry name" value="ML"/>
    <property type="match status" value="1"/>
</dbReference>
<evidence type="ECO:0000256" key="1">
    <source>
        <dbReference type="ARBA" id="ARBA00004613"/>
    </source>
</evidence>
<reference evidence="6 7" key="1">
    <citation type="submission" date="2023-11" db="EMBL/GenBank/DDBJ databases">
        <authorList>
            <person name="Hedman E."/>
            <person name="Englund M."/>
            <person name="Stromberg M."/>
            <person name="Nyberg Akerstrom W."/>
            <person name="Nylinder S."/>
            <person name="Jareborg N."/>
            <person name="Kallberg Y."/>
            <person name="Kronander E."/>
        </authorList>
    </citation>
    <scope>NUCLEOTIDE SEQUENCE [LARGE SCALE GENOMIC DNA]</scope>
</reference>
<dbReference type="EMBL" id="CAVLGL010000046">
    <property type="protein sequence ID" value="CAK1582476.1"/>
    <property type="molecule type" value="Genomic_DNA"/>
</dbReference>
<dbReference type="GO" id="GO:0005576">
    <property type="term" value="C:extracellular region"/>
    <property type="evidence" value="ECO:0007669"/>
    <property type="project" value="UniProtKB-SubCell"/>
</dbReference>
<dbReference type="PANTHER" id="PTHR11306:SF55">
    <property type="entry name" value="GEO08227P1-RELATED"/>
    <property type="match status" value="1"/>
</dbReference>
<dbReference type="InterPro" id="IPR014756">
    <property type="entry name" value="Ig_E-set"/>
</dbReference>
<name>A0AAV1KHE3_9NEOP</name>
<dbReference type="AlphaFoldDB" id="A0AAV1KHE3"/>
<dbReference type="Proteomes" id="UP001314205">
    <property type="component" value="Unassembled WGS sequence"/>
</dbReference>
<dbReference type="InterPro" id="IPR003172">
    <property type="entry name" value="ML_dom"/>
</dbReference>
<evidence type="ECO:0000256" key="4">
    <source>
        <dbReference type="SAM" id="SignalP"/>
    </source>
</evidence>
<dbReference type="InterPro" id="IPR039670">
    <property type="entry name" value="NPC2-like"/>
</dbReference>
<organism evidence="6 7">
    <name type="scientific">Parnassius mnemosyne</name>
    <name type="common">clouded apollo</name>
    <dbReference type="NCBI Taxonomy" id="213953"/>
    <lineage>
        <taxon>Eukaryota</taxon>
        <taxon>Metazoa</taxon>
        <taxon>Ecdysozoa</taxon>
        <taxon>Arthropoda</taxon>
        <taxon>Hexapoda</taxon>
        <taxon>Insecta</taxon>
        <taxon>Pterygota</taxon>
        <taxon>Neoptera</taxon>
        <taxon>Endopterygota</taxon>
        <taxon>Lepidoptera</taxon>
        <taxon>Glossata</taxon>
        <taxon>Ditrysia</taxon>
        <taxon>Papilionoidea</taxon>
        <taxon>Papilionidae</taxon>
        <taxon>Parnassiinae</taxon>
        <taxon>Parnassini</taxon>
        <taxon>Parnassius</taxon>
        <taxon>Driopa</taxon>
    </lineage>
</organism>
<dbReference type="FunFam" id="2.60.40.770:FF:000001">
    <property type="entry name" value="NPC intracellular cholesterol transporter 2"/>
    <property type="match status" value="1"/>
</dbReference>
<feature type="chain" id="PRO_5043673594" description="MD-2-related lipid-recognition domain-containing protein" evidence="4">
    <location>
        <begin position="19"/>
        <end position="153"/>
    </location>
</feature>
<evidence type="ECO:0000256" key="2">
    <source>
        <dbReference type="ARBA" id="ARBA00006370"/>
    </source>
</evidence>
<keyword evidence="4" id="KW-0732">Signal</keyword>
<evidence type="ECO:0000256" key="3">
    <source>
        <dbReference type="ARBA" id="ARBA00022525"/>
    </source>
</evidence>
<dbReference type="Pfam" id="PF02221">
    <property type="entry name" value="E1_DerP2_DerF2"/>
    <property type="match status" value="1"/>
</dbReference>
<dbReference type="Gene3D" id="2.60.40.770">
    <property type="match status" value="1"/>
</dbReference>
<feature type="signal peptide" evidence="4">
    <location>
        <begin position="1"/>
        <end position="18"/>
    </location>
</feature>
<comment type="subcellular location">
    <subcellularLocation>
        <location evidence="1">Secreted</location>
    </subcellularLocation>
</comment>
<keyword evidence="3" id="KW-0964">Secreted</keyword>
<sequence length="153" mass="17107">MQPLTFLTVASLLAVVLGEVAVFKKCEPAADDICTISEVRITPCKSDKVCKLKKGELHSISFDFVPNFTTQKLKTGVFWANGAVDVPFAELQEADGCQYTTCPTEAGKSQQLNYSLRIGKKLPSGKFQLKWKVWNEENSDQYCCFLSNIRIMK</sequence>
<evidence type="ECO:0000313" key="6">
    <source>
        <dbReference type="EMBL" id="CAK1582476.1"/>
    </source>
</evidence>
<dbReference type="GO" id="GO:0032934">
    <property type="term" value="F:sterol binding"/>
    <property type="evidence" value="ECO:0007669"/>
    <property type="project" value="InterPro"/>
</dbReference>
<comment type="similarity">
    <text evidence="2">Belongs to the NPC2 family.</text>
</comment>
<gene>
    <name evidence="6" type="ORF">PARMNEM_LOCUS3994</name>
</gene>
<evidence type="ECO:0000313" key="7">
    <source>
        <dbReference type="Proteomes" id="UP001314205"/>
    </source>
</evidence>
<comment type="caution">
    <text evidence="6">The sequence shown here is derived from an EMBL/GenBank/DDBJ whole genome shotgun (WGS) entry which is preliminary data.</text>
</comment>
<dbReference type="SUPFAM" id="SSF81296">
    <property type="entry name" value="E set domains"/>
    <property type="match status" value="1"/>
</dbReference>